<gene>
    <name evidence="7" type="ordered locus">Despr_1020</name>
</gene>
<dbReference type="PANTHER" id="PTHR35372">
    <property type="entry name" value="ATP BINDING PROTEIN-RELATED"/>
    <property type="match status" value="1"/>
</dbReference>
<evidence type="ECO:0000256" key="4">
    <source>
        <dbReference type="ARBA" id="ARBA00022840"/>
    </source>
</evidence>
<evidence type="ECO:0000259" key="6">
    <source>
        <dbReference type="PROSITE" id="PS51206"/>
    </source>
</evidence>
<dbReference type="InterPro" id="IPR014015">
    <property type="entry name" value="Helicase_SF3_DNA-vir"/>
</dbReference>
<dbReference type="PANTHER" id="PTHR35372:SF2">
    <property type="entry name" value="SF3 HELICASE DOMAIN-CONTAINING PROTEIN"/>
    <property type="match status" value="1"/>
</dbReference>
<keyword evidence="4" id="KW-0067">ATP-binding</keyword>
<evidence type="ECO:0000256" key="5">
    <source>
        <dbReference type="SAM" id="MobiDB-lite"/>
    </source>
</evidence>
<dbReference type="PROSITE" id="PS51206">
    <property type="entry name" value="SF3_HELICASE_1"/>
    <property type="match status" value="1"/>
</dbReference>
<proteinExistence type="predicted"/>
<dbReference type="InterPro" id="IPR006500">
    <property type="entry name" value="Helicase_put_C_phage/plasmid"/>
</dbReference>
<dbReference type="Gene3D" id="3.40.50.300">
    <property type="entry name" value="P-loop containing nucleotide triphosphate hydrolases"/>
    <property type="match status" value="1"/>
</dbReference>
<evidence type="ECO:0000256" key="1">
    <source>
        <dbReference type="ARBA" id="ARBA00022741"/>
    </source>
</evidence>
<evidence type="ECO:0000313" key="7">
    <source>
        <dbReference type="EMBL" id="ADW17192.1"/>
    </source>
</evidence>
<dbReference type="InterPro" id="IPR045455">
    <property type="entry name" value="NrS-1_pol-like_helicase"/>
</dbReference>
<reference evidence="7 8" key="1">
    <citation type="journal article" date="2011" name="Stand. Genomic Sci.">
        <title>Complete genome sequence of Desulfobulbus propionicus type strain (1pr3).</title>
        <authorList>
            <person name="Pagani I."/>
            <person name="Lapidus A."/>
            <person name="Nolan M."/>
            <person name="Lucas S."/>
            <person name="Hammon N."/>
            <person name="Deshpande S."/>
            <person name="Cheng J.F."/>
            <person name="Chertkov O."/>
            <person name="Davenport K."/>
            <person name="Tapia R."/>
            <person name="Han C."/>
            <person name="Goodwin L."/>
            <person name="Pitluck S."/>
            <person name="Liolios K."/>
            <person name="Mavromatis K."/>
            <person name="Ivanova N."/>
            <person name="Mikhailova N."/>
            <person name="Pati A."/>
            <person name="Chen A."/>
            <person name="Palaniappan K."/>
            <person name="Land M."/>
            <person name="Hauser L."/>
            <person name="Chang Y.J."/>
            <person name="Jeffries C.D."/>
            <person name="Detter J.C."/>
            <person name="Brambilla E."/>
            <person name="Kannan K.P."/>
            <person name="Djao O.D."/>
            <person name="Rohde M."/>
            <person name="Pukall R."/>
            <person name="Spring S."/>
            <person name="Goker M."/>
            <person name="Sikorski J."/>
            <person name="Woyke T."/>
            <person name="Bristow J."/>
            <person name="Eisen J.A."/>
            <person name="Markowitz V."/>
            <person name="Hugenholtz P."/>
            <person name="Kyrpides N.C."/>
            <person name="Klenk H.P."/>
        </authorList>
    </citation>
    <scope>NUCLEOTIDE SEQUENCE [LARGE SCALE GENOMIC DNA]</scope>
    <source>
        <strain evidence="8">ATCC 33891 / DSM 2032 / 1pr3</strain>
    </source>
</reference>
<evidence type="ECO:0000313" key="8">
    <source>
        <dbReference type="Proteomes" id="UP000006365"/>
    </source>
</evidence>
<dbReference type="Pfam" id="PF19263">
    <property type="entry name" value="DUF5906"/>
    <property type="match status" value="1"/>
</dbReference>
<name>A0A7U3YKR5_DESPD</name>
<feature type="domain" description="SF3 helicase" evidence="6">
    <location>
        <begin position="260"/>
        <end position="421"/>
    </location>
</feature>
<dbReference type="GO" id="GO:0005524">
    <property type="term" value="F:ATP binding"/>
    <property type="evidence" value="ECO:0007669"/>
    <property type="project" value="UniProtKB-KW"/>
</dbReference>
<dbReference type="Pfam" id="PF03288">
    <property type="entry name" value="Pox_D5"/>
    <property type="match status" value="1"/>
</dbReference>
<organism evidence="7 8">
    <name type="scientific">Desulfobulbus propionicus (strain ATCC 33891 / DSM 2032 / VKM B-1956 / 1pr3)</name>
    <dbReference type="NCBI Taxonomy" id="577650"/>
    <lineage>
        <taxon>Bacteria</taxon>
        <taxon>Pseudomonadati</taxon>
        <taxon>Thermodesulfobacteriota</taxon>
        <taxon>Desulfobulbia</taxon>
        <taxon>Desulfobulbales</taxon>
        <taxon>Desulfobulbaceae</taxon>
        <taxon>Desulfobulbus</taxon>
    </lineage>
</organism>
<dbReference type="Proteomes" id="UP000006365">
    <property type="component" value="Chromosome"/>
</dbReference>
<feature type="compositionally biased region" description="Polar residues" evidence="5">
    <location>
        <begin position="9"/>
        <end position="22"/>
    </location>
</feature>
<accession>A0A7U3YKR5</accession>
<keyword evidence="1" id="KW-0547">Nucleotide-binding</keyword>
<dbReference type="RefSeq" id="WP_015723735.1">
    <property type="nucleotide sequence ID" value="NC_014972.1"/>
</dbReference>
<feature type="region of interest" description="Disordered" evidence="5">
    <location>
        <begin position="1"/>
        <end position="22"/>
    </location>
</feature>
<evidence type="ECO:0000256" key="3">
    <source>
        <dbReference type="ARBA" id="ARBA00022806"/>
    </source>
</evidence>
<keyword evidence="8" id="KW-1185">Reference proteome</keyword>
<dbReference type="SUPFAM" id="SSF52540">
    <property type="entry name" value="P-loop containing nucleoside triphosphate hydrolases"/>
    <property type="match status" value="1"/>
</dbReference>
<dbReference type="EMBL" id="CP002364">
    <property type="protein sequence ID" value="ADW17192.1"/>
    <property type="molecule type" value="Genomic_DNA"/>
</dbReference>
<dbReference type="GO" id="GO:0016787">
    <property type="term" value="F:hydrolase activity"/>
    <property type="evidence" value="ECO:0007669"/>
    <property type="project" value="UniProtKB-KW"/>
</dbReference>
<dbReference type="GO" id="GO:0004386">
    <property type="term" value="F:helicase activity"/>
    <property type="evidence" value="ECO:0007669"/>
    <property type="project" value="UniProtKB-KW"/>
</dbReference>
<evidence type="ECO:0000256" key="2">
    <source>
        <dbReference type="ARBA" id="ARBA00022801"/>
    </source>
</evidence>
<dbReference type="InterPro" id="IPR051620">
    <property type="entry name" value="ORF904-like_C"/>
</dbReference>
<keyword evidence="3" id="KW-0347">Helicase</keyword>
<dbReference type="InterPro" id="IPR027417">
    <property type="entry name" value="P-loop_NTPase"/>
</dbReference>
<dbReference type="AlphaFoldDB" id="A0A7U3YKR5"/>
<protein>
    <submittedName>
        <fullName evidence="7">Phage/plasmid primase, P4 family</fullName>
    </submittedName>
</protein>
<keyword evidence="2" id="KW-0378">Hydrolase</keyword>
<sequence length="548" mass="61538">MQQKENQELKLSTAASPDSEMGTTLQLIDQESDQCKLTHAKEEAKRLVERAANDCGAPFEPEAVETLAFINKHDPAEFARIRAELKANKDISVVSLDKAIKATATKNEDLAQTHHGYATDMTDRLTVDGNRPVAYQGSLFVLDSETTIWIKFPFETLTRHIAEVYDGKENCTRSTDYCGIANHLIMITTDDTFFTNVPVGLACANGFHHLKDHQICVEALTAPHRQRVMVDVTPQQQKTPLFDIFLHDTFKSSEPGDEEQQVTLLQEIFGAIILGLMAQFQKAILFYDPFGRAGKGTMERIITNLIPGEFVSAVSPFKWNGEYYLASLAGKRLNSVGELPDSKPIPSAEFKTVTGGDLVAGRHPGQRPFTFKNEAAHLFMSNHLITTNDHSEAFFCRWLIIEFPNSRLRTGLPIDPGIADRIIQKELSGIAHWALEGAKRLLENGKFSNSKAHDRLMEKWRLTANSLLEFIHEECIRGDEHKVRRAEFYAAYKEWCKDNGRHPFSKGRVKELLSHNIGLGVTHTSLDGYEIFRGVAFKPVPKVTSIEQ</sequence>
<dbReference type="KEGG" id="dpr:Despr_1020"/>
<dbReference type="NCBIfam" id="TIGR01613">
    <property type="entry name" value="primase_Cterm"/>
    <property type="match status" value="1"/>
</dbReference>
<dbReference type="InterPro" id="IPR004968">
    <property type="entry name" value="DNA_primase/NTPase_C"/>
</dbReference>